<protein>
    <recommendedName>
        <fullName evidence="4">Tryptophan synthase alpha chain</fullName>
    </recommendedName>
</protein>
<dbReference type="AlphaFoldDB" id="A0A0K1PNW1"/>
<reference evidence="2 3" key="1">
    <citation type="submission" date="2015-08" db="EMBL/GenBank/DDBJ databases">
        <authorList>
            <person name="Babu N.S."/>
            <person name="Beckwith C.J."/>
            <person name="Beseler K.G."/>
            <person name="Brison A."/>
            <person name="Carone J.V."/>
            <person name="Caskin T.P."/>
            <person name="Diamond M."/>
            <person name="Durham M.E."/>
            <person name="Foxe J.M."/>
            <person name="Go M."/>
            <person name="Henderson B.A."/>
            <person name="Jones I.B."/>
            <person name="McGettigan J.A."/>
            <person name="Micheletti S.J."/>
            <person name="Nasrallah M.E."/>
            <person name="Ortiz D."/>
            <person name="Piller C.R."/>
            <person name="Privatt S.R."/>
            <person name="Schneider S.L."/>
            <person name="Sharp S."/>
            <person name="Smith T.C."/>
            <person name="Stanton J.D."/>
            <person name="Ullery H.E."/>
            <person name="Wilson R.J."/>
            <person name="Serrano M.G."/>
            <person name="Buck G."/>
            <person name="Lee V."/>
            <person name="Wang Y."/>
            <person name="Carvalho R."/>
            <person name="Voegtly L."/>
            <person name="Shi R."/>
            <person name="Duckworth R."/>
            <person name="Johnson A."/>
            <person name="Loviza R."/>
            <person name="Walstead R."/>
            <person name="Shah Z."/>
            <person name="Kiflezghi M."/>
            <person name="Wade K."/>
            <person name="Ball S.L."/>
            <person name="Bradley K.W."/>
            <person name="Asai D.J."/>
            <person name="Bowman C.A."/>
            <person name="Russell D.A."/>
            <person name="Pope W.H."/>
            <person name="Jacobs-Sera D."/>
            <person name="Hendrix R.W."/>
            <person name="Hatfull G.F."/>
        </authorList>
    </citation>
    <scope>NUCLEOTIDE SEQUENCE [LARGE SCALE GENOMIC DNA]</scope>
    <source>
        <strain evidence="2 3">DSM 27648</strain>
    </source>
</reference>
<evidence type="ECO:0000313" key="2">
    <source>
        <dbReference type="EMBL" id="AKU95106.1"/>
    </source>
</evidence>
<feature type="region of interest" description="Disordered" evidence="1">
    <location>
        <begin position="1"/>
        <end position="36"/>
    </location>
</feature>
<name>A0A0K1PNW1_9BACT</name>
<evidence type="ECO:0000313" key="3">
    <source>
        <dbReference type="Proteomes" id="UP000064967"/>
    </source>
</evidence>
<feature type="compositionally biased region" description="Polar residues" evidence="1">
    <location>
        <begin position="103"/>
        <end position="117"/>
    </location>
</feature>
<proteinExistence type="predicted"/>
<dbReference type="EMBL" id="CP012333">
    <property type="protein sequence ID" value="AKU95106.1"/>
    <property type="molecule type" value="Genomic_DNA"/>
</dbReference>
<evidence type="ECO:0008006" key="4">
    <source>
        <dbReference type="Google" id="ProtNLM"/>
    </source>
</evidence>
<feature type="region of interest" description="Disordered" evidence="1">
    <location>
        <begin position="94"/>
        <end position="117"/>
    </location>
</feature>
<accession>A0A0K1PNW1</accession>
<dbReference type="STRING" id="1391654.AKJ09_01770"/>
<dbReference type="Proteomes" id="UP000064967">
    <property type="component" value="Chromosome"/>
</dbReference>
<organism evidence="2 3">
    <name type="scientific">Labilithrix luteola</name>
    <dbReference type="NCBI Taxonomy" id="1391654"/>
    <lineage>
        <taxon>Bacteria</taxon>
        <taxon>Pseudomonadati</taxon>
        <taxon>Myxococcota</taxon>
        <taxon>Polyangia</taxon>
        <taxon>Polyangiales</taxon>
        <taxon>Labilitrichaceae</taxon>
        <taxon>Labilithrix</taxon>
    </lineage>
</organism>
<evidence type="ECO:0000256" key="1">
    <source>
        <dbReference type="SAM" id="MobiDB-lite"/>
    </source>
</evidence>
<gene>
    <name evidence="2" type="ORF">AKJ09_01770</name>
</gene>
<dbReference type="KEGG" id="llu:AKJ09_01770"/>
<sequence>MRAKTTARPTRNISSESTASHSSRRARTSTPREWYEDVRSPRRRRLFLSRRGDFCSPPHPWSMARRLFAPFAVLATTFWAHACASTSSVVGETIDAGPPPTLSSPAEESDASSTPNQTTSFCPTNTCAAPFTTCPSSNFPCDIDLSKDPYNCGRCGVVCPGLGDLALGAQFVCIDGKCEMQCLSSTFDVRADCDGVRDNGCETTLRTVDNCGTCGDRCASTDRCNNGKCGCTAPLVDCQDLVLTCVDLATNDNHCGACNNRCANAPATPPPHALYGCVDSTCAELKCDINPPTVLWTDCNGDLTAPGSDGCEIDLAQPDDENCGACGLACPGGSHCNFYYDSRTQGNVPACACPPGTRECAPQVCIDIKSGDPTNCGACGRACPGMGSRHADAACVNGECKLLCADGWGDCNDNAVDGCETNLLSDPQNCGGCGVSCNGVAGQACVGGKCAVKPCPGGVN</sequence>
<keyword evidence="3" id="KW-1185">Reference proteome</keyword>